<dbReference type="AlphaFoldDB" id="A0A239AKP6"/>
<proteinExistence type="predicted"/>
<name>A0A239AKP6_9BACT</name>
<evidence type="ECO:0000313" key="3">
    <source>
        <dbReference type="Proteomes" id="UP000198480"/>
    </source>
</evidence>
<organism evidence="2 3">
    <name type="scientific">Belliella buryatensis</name>
    <dbReference type="NCBI Taxonomy" id="1500549"/>
    <lineage>
        <taxon>Bacteria</taxon>
        <taxon>Pseudomonadati</taxon>
        <taxon>Bacteroidota</taxon>
        <taxon>Cytophagia</taxon>
        <taxon>Cytophagales</taxon>
        <taxon>Cyclobacteriaceae</taxon>
        <taxon>Belliella</taxon>
    </lineage>
</organism>
<sequence length="73" mass="7764">MKKSMFVLLLTVVSLSVYPCSGTWYSCGDSEDLIDDAILNCCAGSGFNIIDCEKGSIFVSITEDGPNSSCIAQ</sequence>
<protein>
    <submittedName>
        <fullName evidence="2">Uncharacterized protein</fullName>
    </submittedName>
</protein>
<accession>A0A239AKP6</accession>
<dbReference type="RefSeq" id="WP_089237032.1">
    <property type="nucleotide sequence ID" value="NZ_FZOK01000001.1"/>
</dbReference>
<feature type="signal peptide" evidence="1">
    <location>
        <begin position="1"/>
        <end position="19"/>
    </location>
</feature>
<dbReference type="OrthoDB" id="829156at2"/>
<feature type="chain" id="PRO_5012873227" evidence="1">
    <location>
        <begin position="20"/>
        <end position="73"/>
    </location>
</feature>
<reference evidence="3" key="1">
    <citation type="submission" date="2017-06" db="EMBL/GenBank/DDBJ databases">
        <authorList>
            <person name="Varghese N."/>
            <person name="Submissions S."/>
        </authorList>
    </citation>
    <scope>NUCLEOTIDE SEQUENCE [LARGE SCALE GENOMIC DNA]</scope>
    <source>
        <strain evidence="3">5C</strain>
    </source>
</reference>
<gene>
    <name evidence="2" type="ORF">SAMN06295967_101191</name>
</gene>
<evidence type="ECO:0000313" key="2">
    <source>
        <dbReference type="EMBL" id="SNR95568.1"/>
    </source>
</evidence>
<dbReference type="PROSITE" id="PS51257">
    <property type="entry name" value="PROKAR_LIPOPROTEIN"/>
    <property type="match status" value="1"/>
</dbReference>
<evidence type="ECO:0000256" key="1">
    <source>
        <dbReference type="SAM" id="SignalP"/>
    </source>
</evidence>
<dbReference type="EMBL" id="FZOK01000001">
    <property type="protein sequence ID" value="SNR95568.1"/>
    <property type="molecule type" value="Genomic_DNA"/>
</dbReference>
<keyword evidence="1" id="KW-0732">Signal</keyword>
<keyword evidence="3" id="KW-1185">Reference proteome</keyword>
<dbReference type="Proteomes" id="UP000198480">
    <property type="component" value="Unassembled WGS sequence"/>
</dbReference>